<evidence type="ECO:0000256" key="6">
    <source>
        <dbReference type="ARBA" id="ARBA00022801"/>
    </source>
</evidence>
<dbReference type="PANTHER" id="PTHR48099:SF5">
    <property type="entry name" value="C-1-TETRAHYDROFOLATE SYNTHASE, CYTOPLASMIC"/>
    <property type="match status" value="1"/>
</dbReference>
<dbReference type="InterPro" id="IPR020630">
    <property type="entry name" value="THF_DH/CycHdrlase_cat_dom"/>
</dbReference>
<dbReference type="InterPro" id="IPR020867">
    <property type="entry name" value="THF_DH/CycHdrlase_CS"/>
</dbReference>
<evidence type="ECO:0000256" key="9">
    <source>
        <dbReference type="ARBA" id="ARBA00023102"/>
    </source>
</evidence>
<dbReference type="NCBIfam" id="NF010785">
    <property type="entry name" value="PRK14188.1"/>
    <property type="match status" value="1"/>
</dbReference>
<dbReference type="CDD" id="cd01080">
    <property type="entry name" value="NAD_bind_m-THF_DH_Cyclohyd"/>
    <property type="match status" value="1"/>
</dbReference>
<dbReference type="InterPro" id="IPR046346">
    <property type="entry name" value="Aminoacid_DH-like_N_sf"/>
</dbReference>
<proteinExistence type="inferred from homology"/>
<feature type="binding site" evidence="12">
    <location>
        <position position="233"/>
    </location>
    <ligand>
        <name>NADP(+)</name>
        <dbReference type="ChEBI" id="CHEBI:58349"/>
    </ligand>
</feature>
<dbReference type="NCBIfam" id="NF008058">
    <property type="entry name" value="PRK10792.1"/>
    <property type="match status" value="1"/>
</dbReference>
<dbReference type="AlphaFoldDB" id="A0A858R3E6"/>
<feature type="domain" description="Tetrahydrofolate dehydrogenase/cyclohydrolase NAD(P)-binding" evidence="14">
    <location>
        <begin position="141"/>
        <end position="292"/>
    </location>
</feature>
<feature type="domain" description="Tetrahydrofolate dehydrogenase/cyclohydrolase catalytic" evidence="13">
    <location>
        <begin position="7"/>
        <end position="122"/>
    </location>
</feature>
<evidence type="ECO:0000256" key="4">
    <source>
        <dbReference type="ARBA" id="ARBA00022605"/>
    </source>
</evidence>
<keyword evidence="9 12" id="KW-0368">Histidine biosynthesis</keyword>
<evidence type="ECO:0000256" key="3">
    <source>
        <dbReference type="ARBA" id="ARBA00022563"/>
    </source>
</evidence>
<dbReference type="KEGG" id="acru:HHL28_00090"/>
<comment type="similarity">
    <text evidence="12">Belongs to the tetrahydrofolate dehydrogenase/cyclohydrolase family.</text>
</comment>
<dbReference type="HAMAP" id="MF_01576">
    <property type="entry name" value="THF_DHG_CYH"/>
    <property type="match status" value="1"/>
</dbReference>
<comment type="catalytic activity">
    <reaction evidence="12">
        <text>(6R)-5,10-methylene-5,6,7,8-tetrahydrofolate + NADP(+) = (6R)-5,10-methenyltetrahydrofolate + NADPH</text>
        <dbReference type="Rhea" id="RHEA:22812"/>
        <dbReference type="ChEBI" id="CHEBI:15636"/>
        <dbReference type="ChEBI" id="CHEBI:57455"/>
        <dbReference type="ChEBI" id="CHEBI:57783"/>
        <dbReference type="ChEBI" id="CHEBI:58349"/>
        <dbReference type="EC" id="1.5.1.5"/>
    </reaction>
</comment>
<keyword evidence="11 12" id="KW-0511">Multifunctional enzyme</keyword>
<dbReference type="InterPro" id="IPR036291">
    <property type="entry name" value="NAD(P)-bd_dom_sf"/>
</dbReference>
<evidence type="ECO:0000256" key="5">
    <source>
        <dbReference type="ARBA" id="ARBA00022755"/>
    </source>
</evidence>
<dbReference type="GO" id="GO:0009086">
    <property type="term" value="P:methionine biosynthetic process"/>
    <property type="evidence" value="ECO:0007669"/>
    <property type="project" value="UniProtKB-KW"/>
</dbReference>
<dbReference type="GO" id="GO:0006164">
    <property type="term" value="P:purine nucleotide biosynthetic process"/>
    <property type="evidence" value="ECO:0007669"/>
    <property type="project" value="UniProtKB-KW"/>
</dbReference>
<dbReference type="Gene3D" id="3.40.50.720">
    <property type="entry name" value="NAD(P)-binding Rossmann-like Domain"/>
    <property type="match status" value="1"/>
</dbReference>
<keyword evidence="3 12" id="KW-0554">One-carbon metabolism</keyword>
<dbReference type="SUPFAM" id="SSF51735">
    <property type="entry name" value="NAD(P)-binding Rossmann-fold domains"/>
    <property type="match status" value="1"/>
</dbReference>
<evidence type="ECO:0000259" key="14">
    <source>
        <dbReference type="Pfam" id="PF02882"/>
    </source>
</evidence>
<dbReference type="EMBL" id="CP051775">
    <property type="protein sequence ID" value="QJE71723.1"/>
    <property type="molecule type" value="Genomic_DNA"/>
</dbReference>
<dbReference type="Pfam" id="PF00763">
    <property type="entry name" value="THF_DHG_CYH"/>
    <property type="match status" value="1"/>
</dbReference>
<dbReference type="GO" id="GO:0004488">
    <property type="term" value="F:methylenetetrahydrofolate dehydrogenase (NADP+) activity"/>
    <property type="evidence" value="ECO:0007669"/>
    <property type="project" value="UniProtKB-UniRule"/>
</dbReference>
<dbReference type="PANTHER" id="PTHR48099">
    <property type="entry name" value="C-1-TETRAHYDROFOLATE SYNTHASE, CYTOPLASMIC-RELATED"/>
    <property type="match status" value="1"/>
</dbReference>
<evidence type="ECO:0000256" key="11">
    <source>
        <dbReference type="ARBA" id="ARBA00023268"/>
    </source>
</evidence>
<keyword evidence="4 12" id="KW-0028">Amino-acid biosynthesis</keyword>
<keyword evidence="7 12" id="KW-0521">NADP</keyword>
<accession>A0A858R3E6</accession>
<dbReference type="InterPro" id="IPR000672">
    <property type="entry name" value="THF_DH/CycHdrlase"/>
</dbReference>
<evidence type="ECO:0000256" key="10">
    <source>
        <dbReference type="ARBA" id="ARBA00023167"/>
    </source>
</evidence>
<comment type="caution">
    <text evidence="12">Lacks conserved residue(s) required for the propagation of feature annotation.</text>
</comment>
<dbReference type="Proteomes" id="UP000501891">
    <property type="component" value="Chromosome"/>
</dbReference>
<dbReference type="GO" id="GO:0000105">
    <property type="term" value="P:L-histidine biosynthetic process"/>
    <property type="evidence" value="ECO:0007669"/>
    <property type="project" value="UniProtKB-KW"/>
</dbReference>
<comment type="pathway">
    <text evidence="1 12">One-carbon metabolism; tetrahydrofolate interconversion.</text>
</comment>
<dbReference type="FunFam" id="3.40.50.720:FF:000006">
    <property type="entry name" value="Bifunctional protein FolD"/>
    <property type="match status" value="1"/>
</dbReference>
<protein>
    <recommendedName>
        <fullName evidence="12">Bifunctional protein FolD</fullName>
    </recommendedName>
    <domain>
        <recommendedName>
            <fullName evidence="12">Methylenetetrahydrofolate dehydrogenase</fullName>
            <ecNumber evidence="12">1.5.1.5</ecNumber>
        </recommendedName>
    </domain>
    <domain>
        <recommendedName>
            <fullName evidence="12">Methenyltetrahydrofolate cyclohydrolase</fullName>
            <ecNumber evidence="12">3.5.4.9</ecNumber>
        </recommendedName>
    </domain>
</protein>
<sequence>MSEARIIDGKAFAADLRGKIAEGVADVRARHALVPGLAVVLVGEDPASQVYVRNKGEQTREAGMHSVTHRLPADTTQDALLRLVDQLNHDPSIHGILVQLPLPAHIDSAAVLAAIDPAKDVDGFHVVNAGRLAVGLPALVPCTPLGCLMLLKDTVGSLRGLHAVVVGRSNIVGKPMAQLLLQADCTVTVAHSRTVDLAETCRRADILVAAVGRPEMVRGDWIKEGAVVIDVGINRVPARDPAAAAAGKTRLVGDVAFEEAKAFAGAITPVPGGVGPMTIACLLLNTLTAACRSRGLELPPMVTTARGTPV</sequence>
<organism evidence="15 16">
    <name type="scientific">Aerophototrophica crusticola</name>
    <dbReference type="NCBI Taxonomy" id="1709002"/>
    <lineage>
        <taxon>Bacteria</taxon>
        <taxon>Pseudomonadati</taxon>
        <taxon>Pseudomonadota</taxon>
        <taxon>Alphaproteobacteria</taxon>
        <taxon>Rhodospirillales</taxon>
        <taxon>Rhodospirillaceae</taxon>
        <taxon>Aerophototrophica</taxon>
    </lineage>
</organism>
<evidence type="ECO:0000256" key="8">
    <source>
        <dbReference type="ARBA" id="ARBA00023002"/>
    </source>
</evidence>
<evidence type="ECO:0000313" key="15">
    <source>
        <dbReference type="EMBL" id="QJE71723.1"/>
    </source>
</evidence>
<keyword evidence="16" id="KW-1185">Reference proteome</keyword>
<gene>
    <name evidence="12 15" type="primary">folD</name>
    <name evidence="15" type="ORF">HHL28_00090</name>
</gene>
<dbReference type="PRINTS" id="PR00085">
    <property type="entry name" value="THFDHDRGNASE"/>
</dbReference>
<evidence type="ECO:0000256" key="7">
    <source>
        <dbReference type="ARBA" id="ARBA00022857"/>
    </source>
</evidence>
<comment type="catalytic activity">
    <reaction evidence="12">
        <text>(6R)-5,10-methenyltetrahydrofolate + H2O = (6R)-10-formyltetrahydrofolate + H(+)</text>
        <dbReference type="Rhea" id="RHEA:23700"/>
        <dbReference type="ChEBI" id="CHEBI:15377"/>
        <dbReference type="ChEBI" id="CHEBI:15378"/>
        <dbReference type="ChEBI" id="CHEBI:57455"/>
        <dbReference type="ChEBI" id="CHEBI:195366"/>
        <dbReference type="EC" id="3.5.4.9"/>
    </reaction>
</comment>
<evidence type="ECO:0000256" key="1">
    <source>
        <dbReference type="ARBA" id="ARBA00004777"/>
    </source>
</evidence>
<name>A0A858R3E6_9PROT</name>
<keyword evidence="10 12" id="KW-0486">Methionine biosynthesis</keyword>
<dbReference type="Pfam" id="PF02882">
    <property type="entry name" value="THF_DHG_CYH_C"/>
    <property type="match status" value="1"/>
</dbReference>
<dbReference type="NCBIfam" id="NF010783">
    <property type="entry name" value="PRK14186.1"/>
    <property type="match status" value="1"/>
</dbReference>
<dbReference type="GO" id="GO:0004477">
    <property type="term" value="F:methenyltetrahydrofolate cyclohydrolase activity"/>
    <property type="evidence" value="ECO:0007669"/>
    <property type="project" value="UniProtKB-UniRule"/>
</dbReference>
<keyword evidence="5 12" id="KW-0658">Purine biosynthesis</keyword>
<reference evidence="15" key="1">
    <citation type="submission" date="2020-04" db="EMBL/GenBank/DDBJ databases">
        <title>A desert anoxygenic phototrophic bacterium fixes CO2 using RubisCO under aerobic conditions.</title>
        <authorList>
            <person name="Tang K."/>
        </authorList>
    </citation>
    <scope>NUCLEOTIDE SEQUENCE [LARGE SCALE GENOMIC DNA]</scope>
    <source>
        <strain evidence="15">MIMtkB3</strain>
    </source>
</reference>
<dbReference type="FunFam" id="3.40.50.10860:FF:000005">
    <property type="entry name" value="C-1-tetrahydrofolate synthase, cytoplasmic, putative"/>
    <property type="match status" value="1"/>
</dbReference>
<feature type="binding site" evidence="12">
    <location>
        <begin position="167"/>
        <end position="169"/>
    </location>
    <ligand>
        <name>NADP(+)</name>
        <dbReference type="ChEBI" id="CHEBI:58349"/>
    </ligand>
</feature>
<evidence type="ECO:0000313" key="16">
    <source>
        <dbReference type="Proteomes" id="UP000501891"/>
    </source>
</evidence>
<keyword evidence="8 12" id="KW-0560">Oxidoreductase</keyword>
<dbReference type="UniPathway" id="UPA00193"/>
<dbReference type="GO" id="GO:0035999">
    <property type="term" value="P:tetrahydrofolate interconversion"/>
    <property type="evidence" value="ECO:0007669"/>
    <property type="project" value="UniProtKB-UniRule"/>
</dbReference>
<dbReference type="Gene3D" id="3.40.50.10860">
    <property type="entry name" value="Leucine Dehydrogenase, chain A, domain 1"/>
    <property type="match status" value="1"/>
</dbReference>
<evidence type="ECO:0000259" key="13">
    <source>
        <dbReference type="Pfam" id="PF00763"/>
    </source>
</evidence>
<dbReference type="PROSITE" id="PS00767">
    <property type="entry name" value="THF_DHG_CYH_2"/>
    <property type="match status" value="1"/>
</dbReference>
<dbReference type="EC" id="1.5.1.5" evidence="12"/>
<dbReference type="SUPFAM" id="SSF53223">
    <property type="entry name" value="Aminoacid dehydrogenase-like, N-terminal domain"/>
    <property type="match status" value="1"/>
</dbReference>
<keyword evidence="6 12" id="KW-0378">Hydrolase</keyword>
<evidence type="ECO:0000256" key="12">
    <source>
        <dbReference type="HAMAP-Rule" id="MF_01576"/>
    </source>
</evidence>
<dbReference type="EC" id="3.5.4.9" evidence="12"/>
<comment type="subunit">
    <text evidence="2 12">Homodimer.</text>
</comment>
<dbReference type="GO" id="GO:0005829">
    <property type="term" value="C:cytosol"/>
    <property type="evidence" value="ECO:0007669"/>
    <property type="project" value="TreeGrafter"/>
</dbReference>
<evidence type="ECO:0000256" key="2">
    <source>
        <dbReference type="ARBA" id="ARBA00011738"/>
    </source>
</evidence>
<comment type="function">
    <text evidence="12">Catalyzes the oxidation of 5,10-methylenetetrahydrofolate to 5,10-methenyltetrahydrofolate and then the hydrolysis of 5,10-methenyltetrahydrofolate to 10-formyltetrahydrofolate.</text>
</comment>
<dbReference type="InterPro" id="IPR020631">
    <property type="entry name" value="THF_DH/CycHdrlase_NAD-bd_dom"/>
</dbReference>